<proteinExistence type="predicted"/>
<dbReference type="AlphaFoldDB" id="A0A2P1PSF6"/>
<reference evidence="2 3" key="1">
    <citation type="submission" date="2018-03" db="EMBL/GenBank/DDBJ databases">
        <title>Ahniella affigens gen. nov., sp. nov., a gammaproteobacterium isolated from sandy soil near a stream.</title>
        <authorList>
            <person name="Ko Y."/>
            <person name="Kim J.-H."/>
        </authorList>
    </citation>
    <scope>NUCLEOTIDE SEQUENCE [LARGE SCALE GENOMIC DNA]</scope>
    <source>
        <strain evidence="2 3">D13</strain>
    </source>
</reference>
<evidence type="ECO:0000313" key="2">
    <source>
        <dbReference type="EMBL" id="AVP97771.1"/>
    </source>
</evidence>
<accession>A0A2P1PSF6</accession>
<reference evidence="2 3" key="2">
    <citation type="submission" date="2018-03" db="EMBL/GenBank/DDBJ databases">
        <authorList>
            <person name="Keele B.F."/>
        </authorList>
    </citation>
    <scope>NUCLEOTIDE SEQUENCE [LARGE SCALE GENOMIC DNA]</scope>
    <source>
        <strain evidence="2 3">D13</strain>
    </source>
</reference>
<dbReference type="PANTHER" id="PTHR45847:SF6">
    <property type="entry name" value="FATTY ACID AMIDE HYDROLASE"/>
    <property type="match status" value="1"/>
</dbReference>
<dbReference type="OrthoDB" id="9811471at2"/>
<dbReference type="InterPro" id="IPR036928">
    <property type="entry name" value="AS_sf"/>
</dbReference>
<dbReference type="SUPFAM" id="SSF75304">
    <property type="entry name" value="Amidase signature (AS) enzymes"/>
    <property type="match status" value="1"/>
</dbReference>
<dbReference type="GO" id="GO:0017064">
    <property type="term" value="F:fatty acid amide hydrolase activity"/>
    <property type="evidence" value="ECO:0007669"/>
    <property type="project" value="TreeGrafter"/>
</dbReference>
<keyword evidence="3" id="KW-1185">Reference proteome</keyword>
<dbReference type="GO" id="GO:0004040">
    <property type="term" value="F:amidase activity"/>
    <property type="evidence" value="ECO:0007669"/>
    <property type="project" value="TreeGrafter"/>
</dbReference>
<organism evidence="2 3">
    <name type="scientific">Ahniella affigens</name>
    <dbReference type="NCBI Taxonomy" id="2021234"/>
    <lineage>
        <taxon>Bacteria</taxon>
        <taxon>Pseudomonadati</taxon>
        <taxon>Pseudomonadota</taxon>
        <taxon>Gammaproteobacteria</taxon>
        <taxon>Lysobacterales</taxon>
        <taxon>Rhodanobacteraceae</taxon>
        <taxon>Ahniella</taxon>
    </lineage>
</organism>
<dbReference type="InterPro" id="IPR052096">
    <property type="entry name" value="Endocannabinoid_amidase"/>
</dbReference>
<dbReference type="GO" id="GO:0009062">
    <property type="term" value="P:fatty acid catabolic process"/>
    <property type="evidence" value="ECO:0007669"/>
    <property type="project" value="TreeGrafter"/>
</dbReference>
<dbReference type="InterPro" id="IPR023631">
    <property type="entry name" value="Amidase_dom"/>
</dbReference>
<dbReference type="Gene3D" id="3.90.1300.10">
    <property type="entry name" value="Amidase signature (AS) domain"/>
    <property type="match status" value="1"/>
</dbReference>
<sequence length="506" mass="54664">MSDREQVLSGSACRMLAMLDQRDISASELANWHIERIEATHPALNAVVCKRFDAARAEAQRADQQRRDGAPLGPLHGLPITLKECLQLAGTPDTFGLPWRASLLAETDDAYVQQLRQDGAIVLGKTNVAQSLLYYETDNPVYGRSNHPKRADRSCGGSSGGEAAIIAVGGSALGFGTDIGGSSRIPAAFCGILGFKPTEGRAPDFGAYSLPLGQRAIPSQMGVLARHVEDLTLGLTCLSKVHCQATPPLKDLHQVEVSRLRIGFYVDDGTLTPAPGIQRVVREAADRLSAAGASVFAWQPPKVPEALGLYFALLSADGGRGFRELLRDGPVDPRLRDLSRLAGLNRPVRALARLVLRGLGQPTLATFVGHFGRRSVDEYWQLQEAQRRYRAEFAEAMRAQRIDLVLGPPCALPAYRHGDARDVGLGGGYALLWNLLGYPAGTIGVSEVRADEESDRPDTTDWVVRAAKQIERGSTGLPLAVQLAAPPWQDHLVLAAMRELEKGRVS</sequence>
<evidence type="ECO:0000259" key="1">
    <source>
        <dbReference type="Pfam" id="PF01425"/>
    </source>
</evidence>
<evidence type="ECO:0000313" key="3">
    <source>
        <dbReference type="Proteomes" id="UP000241074"/>
    </source>
</evidence>
<feature type="domain" description="Amidase" evidence="1">
    <location>
        <begin position="33"/>
        <end position="494"/>
    </location>
</feature>
<dbReference type="Pfam" id="PF01425">
    <property type="entry name" value="Amidase"/>
    <property type="match status" value="1"/>
</dbReference>
<dbReference type="RefSeq" id="WP_106891692.1">
    <property type="nucleotide sequence ID" value="NZ_CP027860.1"/>
</dbReference>
<dbReference type="EMBL" id="CP027860">
    <property type="protein sequence ID" value="AVP97771.1"/>
    <property type="molecule type" value="Genomic_DNA"/>
</dbReference>
<gene>
    <name evidence="2" type="ORF">C7S18_11435</name>
</gene>
<protein>
    <submittedName>
        <fullName evidence="2">Amidase</fullName>
    </submittedName>
</protein>
<dbReference type="PIRSF" id="PIRSF001221">
    <property type="entry name" value="Amidase_fungi"/>
    <property type="match status" value="1"/>
</dbReference>
<name>A0A2P1PSF6_9GAMM</name>
<dbReference type="KEGG" id="xba:C7S18_11435"/>
<dbReference type="PANTHER" id="PTHR45847">
    <property type="entry name" value="FATTY ACID AMIDE HYDROLASE"/>
    <property type="match status" value="1"/>
</dbReference>
<dbReference type="Proteomes" id="UP000241074">
    <property type="component" value="Chromosome"/>
</dbReference>